<proteinExistence type="predicted"/>
<keyword evidence="3" id="KW-1185">Reference proteome</keyword>
<evidence type="ECO:0000256" key="1">
    <source>
        <dbReference type="SAM" id="Phobius"/>
    </source>
</evidence>
<feature type="transmembrane region" description="Helical" evidence="1">
    <location>
        <begin position="32"/>
        <end position="53"/>
    </location>
</feature>
<protein>
    <submittedName>
        <fullName evidence="2">Uncharacterized protein</fullName>
    </submittedName>
</protein>
<reference evidence="3" key="1">
    <citation type="submission" date="2016-06" db="EMBL/GenBank/DDBJ databases">
        <title>Parallel loss of symbiosis genes in relatives of nitrogen-fixing non-legume Parasponia.</title>
        <authorList>
            <person name="Van Velzen R."/>
            <person name="Holmer R."/>
            <person name="Bu F."/>
            <person name="Rutten L."/>
            <person name="Van Zeijl A."/>
            <person name="Liu W."/>
            <person name="Santuari L."/>
            <person name="Cao Q."/>
            <person name="Sharma T."/>
            <person name="Shen D."/>
            <person name="Roswanjaya Y."/>
            <person name="Wardhani T."/>
            <person name="Kalhor M.S."/>
            <person name="Jansen J."/>
            <person name="Van den Hoogen J."/>
            <person name="Gungor B."/>
            <person name="Hartog M."/>
            <person name="Hontelez J."/>
            <person name="Verver J."/>
            <person name="Yang W.-C."/>
            <person name="Schijlen E."/>
            <person name="Repin R."/>
            <person name="Schilthuizen M."/>
            <person name="Schranz E."/>
            <person name="Heidstra R."/>
            <person name="Miyata K."/>
            <person name="Fedorova E."/>
            <person name="Kohlen W."/>
            <person name="Bisseling T."/>
            <person name="Smit S."/>
            <person name="Geurts R."/>
        </authorList>
    </citation>
    <scope>NUCLEOTIDE SEQUENCE [LARGE SCALE GENOMIC DNA]</scope>
    <source>
        <strain evidence="3">cv. WU1-14</strain>
    </source>
</reference>
<feature type="transmembrane region" description="Helical" evidence="1">
    <location>
        <begin position="60"/>
        <end position="88"/>
    </location>
</feature>
<keyword evidence="1" id="KW-1133">Transmembrane helix</keyword>
<comment type="caution">
    <text evidence="2">The sequence shown here is derived from an EMBL/GenBank/DDBJ whole genome shotgun (WGS) entry which is preliminary data.</text>
</comment>
<gene>
    <name evidence="2" type="ORF">PanWU01x14_053940</name>
</gene>
<dbReference type="AlphaFoldDB" id="A0A2P5DKL6"/>
<name>A0A2P5DKL6_PARAD</name>
<dbReference type="Proteomes" id="UP000237105">
    <property type="component" value="Unassembled WGS sequence"/>
</dbReference>
<evidence type="ECO:0000313" key="3">
    <source>
        <dbReference type="Proteomes" id="UP000237105"/>
    </source>
</evidence>
<evidence type="ECO:0000313" key="2">
    <source>
        <dbReference type="EMBL" id="PON73844.1"/>
    </source>
</evidence>
<organism evidence="2 3">
    <name type="scientific">Parasponia andersonii</name>
    <name type="common">Sponia andersonii</name>
    <dbReference type="NCBI Taxonomy" id="3476"/>
    <lineage>
        <taxon>Eukaryota</taxon>
        <taxon>Viridiplantae</taxon>
        <taxon>Streptophyta</taxon>
        <taxon>Embryophyta</taxon>
        <taxon>Tracheophyta</taxon>
        <taxon>Spermatophyta</taxon>
        <taxon>Magnoliopsida</taxon>
        <taxon>eudicotyledons</taxon>
        <taxon>Gunneridae</taxon>
        <taxon>Pentapetalae</taxon>
        <taxon>rosids</taxon>
        <taxon>fabids</taxon>
        <taxon>Rosales</taxon>
        <taxon>Cannabaceae</taxon>
        <taxon>Parasponia</taxon>
    </lineage>
</organism>
<dbReference type="EMBL" id="JXTB01000031">
    <property type="protein sequence ID" value="PON73844.1"/>
    <property type="molecule type" value="Genomic_DNA"/>
</dbReference>
<keyword evidence="1" id="KW-0472">Membrane</keyword>
<dbReference type="OrthoDB" id="10638498at2759"/>
<keyword evidence="1" id="KW-0812">Transmembrane</keyword>
<accession>A0A2P5DKL6</accession>
<sequence>MAFLLQALYHKKLVKWGRSSHNTDSFNSLFSLFWGIIAELYPFNYSFAFHILVRIPQSIAIALAVCTLSPVIILMLTPAAVQVSTAVLTPGRHGSFRPDRPSKARTPLLFFSELNASTWIISHCFFTSSISNPKLKTAHESIAFSVGLPEISGADSELGL</sequence>